<dbReference type="InterPro" id="IPR002938">
    <property type="entry name" value="FAD-bd"/>
</dbReference>
<dbReference type="InterPro" id="IPR036188">
    <property type="entry name" value="FAD/NAD-bd_sf"/>
</dbReference>
<accession>A0A1F6CCT8</accession>
<dbReference type="SUPFAM" id="SSF51905">
    <property type="entry name" value="FAD/NAD(P)-binding domain"/>
    <property type="match status" value="1"/>
</dbReference>
<evidence type="ECO:0000313" key="3">
    <source>
        <dbReference type="Proteomes" id="UP000178606"/>
    </source>
</evidence>
<reference evidence="2 3" key="1">
    <citation type="journal article" date="2016" name="Nat. Commun.">
        <title>Thousands of microbial genomes shed light on interconnected biogeochemical processes in an aquifer system.</title>
        <authorList>
            <person name="Anantharaman K."/>
            <person name="Brown C.T."/>
            <person name="Hug L.A."/>
            <person name="Sharon I."/>
            <person name="Castelle C.J."/>
            <person name="Probst A.J."/>
            <person name="Thomas B.C."/>
            <person name="Singh A."/>
            <person name="Wilkins M.J."/>
            <person name="Karaoz U."/>
            <person name="Brodie E.L."/>
            <person name="Williams K.H."/>
            <person name="Hubbard S.S."/>
            <person name="Banfield J.F."/>
        </authorList>
    </citation>
    <scope>NUCLEOTIDE SEQUENCE [LARGE SCALE GENOMIC DNA]</scope>
    <source>
        <strain evidence="3">RIFCSPLOWO2_12_FULL_64_10</strain>
    </source>
</reference>
<dbReference type="AlphaFoldDB" id="A0A1F6CCT8"/>
<evidence type="ECO:0000259" key="1">
    <source>
        <dbReference type="Pfam" id="PF01494"/>
    </source>
</evidence>
<dbReference type="PRINTS" id="PR00420">
    <property type="entry name" value="RNGMNOXGNASE"/>
</dbReference>
<dbReference type="NCBIfam" id="TIGR02032">
    <property type="entry name" value="GG-red-SF"/>
    <property type="match status" value="1"/>
</dbReference>
<dbReference type="PANTHER" id="PTHR42685">
    <property type="entry name" value="GERANYLGERANYL DIPHOSPHATE REDUCTASE"/>
    <property type="match status" value="1"/>
</dbReference>
<name>A0A1F6CCT8_HANXR</name>
<dbReference type="Gene3D" id="3.50.50.60">
    <property type="entry name" value="FAD/NAD(P)-binding domain"/>
    <property type="match status" value="1"/>
</dbReference>
<dbReference type="PANTHER" id="PTHR42685:SF22">
    <property type="entry name" value="CONDITIONED MEDIUM FACTOR RECEPTOR 1"/>
    <property type="match status" value="1"/>
</dbReference>
<dbReference type="InterPro" id="IPR050407">
    <property type="entry name" value="Geranylgeranyl_reductase"/>
</dbReference>
<sequence length="400" mass="43718">MSDHIFSKVLIIGAGPAGAFLAYLLAHKGIEVLLVDKAFFPREKVCGDALISDSLNALDRAGLYDLVARRAYSVNKLQLIAPDRSAVNLHYDSFTLKRYHFDHLLLEQAIQAGANVLQGTKITRFIEEDGSVVGAQAKTPHGKEIILRSDLTVLATGAATGLIKKANLLESPLPSAFAVRVYHHGRLNGLSGQLTVFYERALLPGYAWVFPLGPDLYNIGCSVFLGHVTGEQIPNLRSAFNGFLAQLAESHPSLDLDRLNTSLKGAPIRTGLTGAQLCGDRIMAVGEAIGVTYPLTGEGIGKSLESAEVAAEVISEADNDFSSQSLLRYKLLMDSRFGGKYRSYSSAQRWVKYPFVLNFITDRVRKSPVLRRRVEGILAEEQDPTEIFSLWGLLKAFVGR</sequence>
<evidence type="ECO:0000313" key="2">
    <source>
        <dbReference type="EMBL" id="OGG46830.1"/>
    </source>
</evidence>
<proteinExistence type="predicted"/>
<dbReference type="Pfam" id="PF01494">
    <property type="entry name" value="FAD_binding_3"/>
    <property type="match status" value="1"/>
</dbReference>
<feature type="domain" description="FAD-binding" evidence="1">
    <location>
        <begin position="8"/>
        <end position="160"/>
    </location>
</feature>
<gene>
    <name evidence="2" type="ORF">A3F84_03555</name>
</gene>
<dbReference type="InterPro" id="IPR011777">
    <property type="entry name" value="Geranylgeranyl_Rdtase_fam"/>
</dbReference>
<dbReference type="GO" id="GO:0016628">
    <property type="term" value="F:oxidoreductase activity, acting on the CH-CH group of donors, NAD or NADP as acceptor"/>
    <property type="evidence" value="ECO:0007669"/>
    <property type="project" value="InterPro"/>
</dbReference>
<comment type="caution">
    <text evidence="2">The sequence shown here is derived from an EMBL/GenBank/DDBJ whole genome shotgun (WGS) entry which is preliminary data.</text>
</comment>
<dbReference type="GO" id="GO:0071949">
    <property type="term" value="F:FAD binding"/>
    <property type="evidence" value="ECO:0007669"/>
    <property type="project" value="InterPro"/>
</dbReference>
<dbReference type="EMBL" id="MFKF01000283">
    <property type="protein sequence ID" value="OGG46830.1"/>
    <property type="molecule type" value="Genomic_DNA"/>
</dbReference>
<organism evidence="2 3">
    <name type="scientific">Handelsmanbacteria sp. (strain RIFCSPLOWO2_12_FULL_64_10)</name>
    <dbReference type="NCBI Taxonomy" id="1817868"/>
    <lineage>
        <taxon>Bacteria</taxon>
        <taxon>Candidatus Handelsmaniibacteriota</taxon>
    </lineage>
</organism>
<protein>
    <recommendedName>
        <fullName evidence="1">FAD-binding domain-containing protein</fullName>
    </recommendedName>
</protein>
<dbReference type="Proteomes" id="UP000178606">
    <property type="component" value="Unassembled WGS sequence"/>
</dbReference>